<dbReference type="HOGENOM" id="CLU_711236_0_0_0"/>
<accession>A5ILA6</accession>
<reference evidence="3" key="1">
    <citation type="submission" date="2007-05" db="EMBL/GenBank/DDBJ databases">
        <title>Complete sequence of Thermotoga petrophila RKU-1.</title>
        <authorList>
            <consortium name="US DOE Joint Genome Institute"/>
            <person name="Copeland A."/>
            <person name="Lucas S."/>
            <person name="Lapidus A."/>
            <person name="Barry K."/>
            <person name="Glavina del Rio T."/>
            <person name="Dalin E."/>
            <person name="Tice H."/>
            <person name="Pitluck S."/>
            <person name="Sims D."/>
            <person name="Brettin T."/>
            <person name="Bruce D."/>
            <person name="Detter J.C."/>
            <person name="Han C."/>
            <person name="Tapia R."/>
            <person name="Schmutz J."/>
            <person name="Larimer F."/>
            <person name="Land M."/>
            <person name="Hauser L."/>
            <person name="Kyrpides N."/>
            <person name="Mikhailova N."/>
            <person name="Nelson K."/>
            <person name="Gogarten J.P."/>
            <person name="Noll K."/>
            <person name="Richardson P."/>
        </authorList>
    </citation>
    <scope>NUCLEOTIDE SEQUENCE [LARGE SCALE GENOMIC DNA]</scope>
    <source>
        <strain evidence="3">ATCC BAA-488 / DSM 13995 / JCM 10881 / RKU-1</strain>
    </source>
</reference>
<protein>
    <submittedName>
        <fullName evidence="2">Uncharacterized protein</fullName>
    </submittedName>
</protein>
<dbReference type="Proteomes" id="UP000006558">
    <property type="component" value="Chromosome"/>
</dbReference>
<name>A5ILA6_THEP1</name>
<dbReference type="STRING" id="390874.Tpet_0961"/>
<dbReference type="KEGG" id="tpt:Tpet_0961"/>
<dbReference type="eggNOG" id="ENOG5033GHJ">
    <property type="taxonomic scope" value="Bacteria"/>
</dbReference>
<feature type="chain" id="PRO_5002683161" evidence="1">
    <location>
        <begin position="20"/>
        <end position="380"/>
    </location>
</feature>
<sequence>MKKLAVLIMCLLAFSYVFSFSPTGSLKVGYSYDLENQSGSSYTELYLSGNSLSGDFTTKDLKLDSGYIALDTDLVDLKAYYNRVFGSTGDWLGIYSFNDSRNGLEIELFGFRGVTTGDVSYLQYRGNLSNFYFSAMLGKRSTVNDMYFDFNWEPDLRYFGEFGVSYENEEKIGSNNFFYMFGISTADWKHGVKLTGVGSETHLDYCDYVNDNDLEGEILANLWTTFGNFKLFFDYKFTSKTPKYGVEYSSGDVWFKVWKEGTKFDSDILNWDDFGMEVGRNFSFIGFNGKISYKFGKPAHDSTSAMGEVFYAELWKNFGSVNFFAKWQYLNTLYTKAYTAYYELKFTDEKSEFKLSLGDGDFSSQINFVKKISLEYSTWW</sequence>
<gene>
    <name evidence="2" type="ordered locus">Tpet_0961</name>
</gene>
<feature type="signal peptide" evidence="1">
    <location>
        <begin position="1"/>
        <end position="19"/>
    </location>
</feature>
<dbReference type="EMBL" id="CP000702">
    <property type="protein sequence ID" value="ABQ46979.1"/>
    <property type="molecule type" value="Genomic_DNA"/>
</dbReference>
<dbReference type="AlphaFoldDB" id="A5ILA6"/>
<evidence type="ECO:0000256" key="1">
    <source>
        <dbReference type="SAM" id="SignalP"/>
    </source>
</evidence>
<keyword evidence="1" id="KW-0732">Signal</keyword>
<organism evidence="2 3">
    <name type="scientific">Thermotoga petrophila (strain ATCC BAA-488 / DSM 13995 / JCM 10881 / RKU-1)</name>
    <dbReference type="NCBI Taxonomy" id="390874"/>
    <lineage>
        <taxon>Bacteria</taxon>
        <taxon>Thermotogati</taxon>
        <taxon>Thermotogota</taxon>
        <taxon>Thermotogae</taxon>
        <taxon>Thermotogales</taxon>
        <taxon>Thermotogaceae</taxon>
        <taxon>Thermotoga</taxon>
    </lineage>
</organism>
<proteinExistence type="predicted"/>
<evidence type="ECO:0000313" key="2">
    <source>
        <dbReference type="EMBL" id="ABQ46979.1"/>
    </source>
</evidence>
<dbReference type="RefSeq" id="WP_011943522.1">
    <property type="nucleotide sequence ID" value="NC_009486.1"/>
</dbReference>
<evidence type="ECO:0000313" key="3">
    <source>
        <dbReference type="Proteomes" id="UP000006558"/>
    </source>
</evidence>
<reference evidence="2 3" key="2">
    <citation type="journal article" date="2009" name="Proc. Natl. Acad. Sci. U.S.A.">
        <title>On the chimeric nature, thermophilic origin, and phylogenetic placement of the Thermotogales.</title>
        <authorList>
            <person name="Zhaxybayeva O."/>
            <person name="Swithers K.S."/>
            <person name="Lapierre P."/>
            <person name="Fournier G.P."/>
            <person name="Bickhart D.M."/>
            <person name="DeBoy R.T."/>
            <person name="Nelson K.E."/>
            <person name="Nesbo C.L."/>
            <person name="Doolittle W.F."/>
            <person name="Gogarten J.P."/>
            <person name="Noll K.M."/>
        </authorList>
    </citation>
    <scope>NUCLEOTIDE SEQUENCE [LARGE SCALE GENOMIC DNA]</scope>
    <source>
        <strain evidence="3">ATCC BAA-488 / DSM 13995 / JCM 10881 / RKU-1</strain>
    </source>
</reference>